<accession>A0ABV6QSH0</accession>
<feature type="transmembrane region" description="Helical" evidence="8">
    <location>
        <begin position="129"/>
        <end position="148"/>
    </location>
</feature>
<name>A0ABV6QSH0_9ACTN</name>
<feature type="transmembrane region" description="Helical" evidence="8">
    <location>
        <begin position="160"/>
        <end position="181"/>
    </location>
</feature>
<proteinExistence type="inferred from homology"/>
<keyword evidence="6 8" id="KW-1133">Transmembrane helix</keyword>
<reference evidence="9 10" key="1">
    <citation type="submission" date="2024-09" db="EMBL/GenBank/DDBJ databases">
        <authorList>
            <person name="Sun Q."/>
            <person name="Mori K."/>
        </authorList>
    </citation>
    <scope>NUCLEOTIDE SEQUENCE [LARGE SCALE GENOMIC DNA]</scope>
    <source>
        <strain evidence="9 10">CGMCC 1.15906</strain>
    </source>
</reference>
<evidence type="ECO:0000256" key="3">
    <source>
        <dbReference type="ARBA" id="ARBA00022448"/>
    </source>
</evidence>
<gene>
    <name evidence="9" type="ORF">ACFFGN_26185</name>
</gene>
<feature type="transmembrane region" description="Helical" evidence="8">
    <location>
        <begin position="105"/>
        <end position="123"/>
    </location>
</feature>
<evidence type="ECO:0000256" key="5">
    <source>
        <dbReference type="ARBA" id="ARBA00022692"/>
    </source>
</evidence>
<feature type="transmembrane region" description="Helical" evidence="8">
    <location>
        <begin position="201"/>
        <end position="222"/>
    </location>
</feature>
<feature type="transmembrane region" description="Helical" evidence="8">
    <location>
        <begin position="287"/>
        <end position="308"/>
    </location>
</feature>
<evidence type="ECO:0000256" key="7">
    <source>
        <dbReference type="ARBA" id="ARBA00023136"/>
    </source>
</evidence>
<evidence type="ECO:0000256" key="8">
    <source>
        <dbReference type="SAM" id="Phobius"/>
    </source>
</evidence>
<comment type="subcellular location">
    <subcellularLocation>
        <location evidence="1">Cell membrane</location>
        <topology evidence="1">Multi-pass membrane protein</topology>
    </subcellularLocation>
</comment>
<dbReference type="PANTHER" id="PTHR30472:SF24">
    <property type="entry name" value="FERRIC ENTEROBACTIN TRANSPORT SYSTEM PERMEASE PROTEIN FEPG"/>
    <property type="match status" value="1"/>
</dbReference>
<dbReference type="Proteomes" id="UP001589890">
    <property type="component" value="Unassembled WGS sequence"/>
</dbReference>
<protein>
    <submittedName>
        <fullName evidence="9">FecCD family ABC transporter permease</fullName>
    </submittedName>
</protein>
<dbReference type="Pfam" id="PF01032">
    <property type="entry name" value="FecCD"/>
    <property type="match status" value="1"/>
</dbReference>
<keyword evidence="7 8" id="KW-0472">Membrane</keyword>
<dbReference type="InterPro" id="IPR000522">
    <property type="entry name" value="ABC_transptr_permease_BtuC"/>
</dbReference>
<keyword evidence="3" id="KW-0813">Transport</keyword>
<evidence type="ECO:0000313" key="10">
    <source>
        <dbReference type="Proteomes" id="UP001589890"/>
    </source>
</evidence>
<dbReference type="EMBL" id="JBHLTC010000035">
    <property type="protein sequence ID" value="MFC0627589.1"/>
    <property type="molecule type" value="Genomic_DNA"/>
</dbReference>
<evidence type="ECO:0000256" key="1">
    <source>
        <dbReference type="ARBA" id="ARBA00004651"/>
    </source>
</evidence>
<evidence type="ECO:0000313" key="9">
    <source>
        <dbReference type="EMBL" id="MFC0627589.1"/>
    </source>
</evidence>
<keyword evidence="4" id="KW-1003">Cell membrane</keyword>
<keyword evidence="5 8" id="KW-0812">Transmembrane</keyword>
<dbReference type="SUPFAM" id="SSF81345">
    <property type="entry name" value="ABC transporter involved in vitamin B12 uptake, BtuC"/>
    <property type="match status" value="1"/>
</dbReference>
<keyword evidence="10" id="KW-1185">Reference proteome</keyword>
<feature type="transmembrane region" description="Helical" evidence="8">
    <location>
        <begin position="21"/>
        <end position="41"/>
    </location>
</feature>
<feature type="transmembrane region" description="Helical" evidence="8">
    <location>
        <begin position="315"/>
        <end position="336"/>
    </location>
</feature>
<evidence type="ECO:0000256" key="6">
    <source>
        <dbReference type="ARBA" id="ARBA00022989"/>
    </source>
</evidence>
<comment type="caution">
    <text evidence="9">The sequence shown here is derived from an EMBL/GenBank/DDBJ whole genome shotgun (WGS) entry which is preliminary data.</text>
</comment>
<evidence type="ECO:0000256" key="2">
    <source>
        <dbReference type="ARBA" id="ARBA00007935"/>
    </source>
</evidence>
<comment type="similarity">
    <text evidence="2">Belongs to the binding-protein-dependent transport system permease family. FecCD subfamily.</text>
</comment>
<sequence>MNRLVVLRSGPVSARVDLVSLVTGSIAWVLTFAVAAVSLTLGDYEIPLADVLNTLAGNGSLIMTDVVVNSRLPRVLVGMGVGAAFAISGAIFQRLARNPLVSPDLIGINAGAALAAVVMITVLGSGAGWIPVGALLGSLSTATIIYLLAYRRGVAGYRLVLVGIGITAMAGAATSYLLTLADIYTAKSASLWLAGSLSGRTWAHAALMGGTLLVVVPLAVGLSRQLRLLELGDDLARTLAGRVELARGLLILAGVALAALATAAAGPIGFVALVAPQITRRLLAERVIGLLTSGAIGALLVVVSDLVARQIFAPTTLPVGIVTAFLGAPYLLILMARANRVGRGG</sequence>
<dbReference type="Gene3D" id="1.10.3470.10">
    <property type="entry name" value="ABC transporter involved in vitamin B12 uptake, BtuC"/>
    <property type="match status" value="1"/>
</dbReference>
<dbReference type="InterPro" id="IPR037294">
    <property type="entry name" value="ABC_BtuC-like"/>
</dbReference>
<dbReference type="CDD" id="cd06550">
    <property type="entry name" value="TM_ABC_iron-siderophores_like"/>
    <property type="match status" value="1"/>
</dbReference>
<feature type="transmembrane region" description="Helical" evidence="8">
    <location>
        <begin position="75"/>
        <end position="93"/>
    </location>
</feature>
<organism evidence="9 10">
    <name type="scientific">Kribbella deserti</name>
    <dbReference type="NCBI Taxonomy" id="1926257"/>
    <lineage>
        <taxon>Bacteria</taxon>
        <taxon>Bacillati</taxon>
        <taxon>Actinomycetota</taxon>
        <taxon>Actinomycetes</taxon>
        <taxon>Propionibacteriales</taxon>
        <taxon>Kribbellaceae</taxon>
        <taxon>Kribbella</taxon>
    </lineage>
</organism>
<feature type="transmembrane region" description="Helical" evidence="8">
    <location>
        <begin position="249"/>
        <end position="275"/>
    </location>
</feature>
<dbReference type="RefSeq" id="WP_380052535.1">
    <property type="nucleotide sequence ID" value="NZ_JBHLTC010000035.1"/>
</dbReference>
<dbReference type="PANTHER" id="PTHR30472">
    <property type="entry name" value="FERRIC ENTEROBACTIN TRANSPORT SYSTEM PERMEASE PROTEIN"/>
    <property type="match status" value="1"/>
</dbReference>
<evidence type="ECO:0000256" key="4">
    <source>
        <dbReference type="ARBA" id="ARBA00022475"/>
    </source>
</evidence>